<dbReference type="KEGG" id="lga:LGAS_0088"/>
<dbReference type="Pfam" id="PF22752">
    <property type="entry name" value="DUF488-N3i"/>
    <property type="match status" value="1"/>
</dbReference>
<evidence type="ECO:0008006" key="3">
    <source>
        <dbReference type="Google" id="ProtNLM"/>
    </source>
</evidence>
<dbReference type="Proteomes" id="UP000000664">
    <property type="component" value="Chromosome"/>
</dbReference>
<accession>A0A805ZEY2</accession>
<organism evidence="1 2">
    <name type="scientific">Lactobacillus gasseri (strain ATCC 33323 / DSM 20243 / BCRC 14619 / CIP 102991 / JCM 1131 / KCTC 3163 / NCIMB 11718 / NCTC 13722 / AM63)</name>
    <dbReference type="NCBI Taxonomy" id="324831"/>
    <lineage>
        <taxon>Bacteria</taxon>
        <taxon>Bacillati</taxon>
        <taxon>Bacillota</taxon>
        <taxon>Bacilli</taxon>
        <taxon>Lactobacillales</taxon>
        <taxon>Lactobacillaceae</taxon>
        <taxon>Lactobacillus</taxon>
    </lineage>
</organism>
<reference evidence="1 2" key="1">
    <citation type="journal article" date="2006" name="Proc. Natl. Acad. Sci. U.S.A.">
        <title>Comparative genomics of the lactic acid bacteria.</title>
        <authorList>
            <person name="Makarova K."/>
            <person name="Slesarev A."/>
            <person name="Wolf Y."/>
            <person name="Sorokin A."/>
            <person name="Mirkin B."/>
            <person name="Koonin E."/>
            <person name="Pavlov A."/>
            <person name="Pavlova N."/>
            <person name="Karamychev V."/>
            <person name="Polouchine N."/>
            <person name="Shakhova V."/>
            <person name="Grigoriev I."/>
            <person name="Lou Y."/>
            <person name="Rohksar D."/>
            <person name="Lucas S."/>
            <person name="Huang K."/>
            <person name="Goodstein D.M."/>
            <person name="Hawkins T."/>
            <person name="Plengvidhya V."/>
            <person name="Welker D."/>
            <person name="Hughes J."/>
            <person name="Goh Y."/>
            <person name="Benson A."/>
            <person name="Baldwin K."/>
            <person name="Lee J.H."/>
            <person name="Diaz-Muniz I."/>
            <person name="Dosti B."/>
            <person name="Smeianov V."/>
            <person name="Wechter W."/>
            <person name="Barabote R."/>
            <person name="Lorca G."/>
            <person name="Altermann E."/>
            <person name="Barrangou R."/>
            <person name="Ganesan B."/>
            <person name="Xie Y."/>
            <person name="Rawsthorne H."/>
            <person name="Tamir D."/>
            <person name="Parker C."/>
            <person name="Breidt F."/>
            <person name="Broadbent J."/>
            <person name="Hutkins R."/>
            <person name="O'Sullivan D."/>
            <person name="Steele J."/>
            <person name="Unlu G."/>
            <person name="Saier M."/>
            <person name="Klaenhammer T."/>
            <person name="Richardson P."/>
            <person name="Kozyavkin S."/>
            <person name="Weimer B."/>
            <person name="Mills D."/>
        </authorList>
    </citation>
    <scope>NUCLEOTIDE SEQUENCE [LARGE SCALE GENOMIC DNA]</scope>
    <source>
        <strain evidence="2">ATCC 33323 / DSM 20243 / BCRC 14619 / CIP 102991 / JCM 1131 / KCTC 3163 / NCIMB 11718 / NCTC 13722 / AM63</strain>
    </source>
</reference>
<proteinExistence type="predicted"/>
<dbReference type="PANTHER" id="PTHR36849">
    <property type="entry name" value="CYTOPLASMIC PROTEIN-RELATED"/>
    <property type="match status" value="1"/>
</dbReference>
<dbReference type="EMBL" id="CP000413">
    <property type="protein sequence ID" value="ABJ59500.1"/>
    <property type="molecule type" value="Genomic_DNA"/>
</dbReference>
<gene>
    <name evidence="1" type="ordered locus">LGAS_0088</name>
</gene>
<evidence type="ECO:0000313" key="2">
    <source>
        <dbReference type="Proteomes" id="UP000000664"/>
    </source>
</evidence>
<protein>
    <recommendedName>
        <fullName evidence="3">DUF488 family protein</fullName>
    </recommendedName>
</protein>
<dbReference type="AlphaFoldDB" id="A0A805ZEY2"/>
<name>A0A805ZEY2_LACGA</name>
<dbReference type="InterPro" id="IPR052552">
    <property type="entry name" value="YeaO-like"/>
</dbReference>
<sequence>MKVNINCRGNQKMNEIKVVRIYDHEQPAGYRILVDRLWPRGMSKVKAHLDEWDKEIGPTNELRKWFNHEDDKFPEFKTKYIAQLKANPVTTEFVKNVKEKLAQEDVIFLYGAKNKKHNQAVVLKDFIDSQLG</sequence>
<evidence type="ECO:0000313" key="1">
    <source>
        <dbReference type="EMBL" id="ABJ59500.1"/>
    </source>
</evidence>
<dbReference type="PANTHER" id="PTHR36849:SF1">
    <property type="entry name" value="CYTOPLASMIC PROTEIN"/>
    <property type="match status" value="1"/>
</dbReference>